<evidence type="ECO:0000259" key="1">
    <source>
        <dbReference type="Pfam" id="PF01636"/>
    </source>
</evidence>
<dbReference type="AlphaFoldDB" id="A0A4R7NRT4"/>
<sequence length="344" mass="38935">MNQRAETLQRWIAQQHDLPLGDCRLEQVAGDASFRQYYRLHLPDGTPRVLMDAPPEHENNQAFVAIARDWRAAGLPMPTLYAMDLAAGFVELEDLGDDVMHHHLTTEAAASAWFERALQLLERVQRLAPSSTLPAYDRALLARELDLFPDWCLSRLLEIPAPPAWPMLREALIDNAITQPQVAVHRDFDAMNLMVRDDTLWLIDFQDAVQGPLSYDLVSLLRGRYRLWSRECMDAFIGTFHQRAQADGRLPADSDVATFVCQAEAMGVQRSLKVLGIFCRLALRDAKPRYLERLPHFLAHLRQGLAALPAHGEFLTWIDTAFIPALCRELDRRGIAHSLQASAS</sequence>
<dbReference type="Pfam" id="PF01636">
    <property type="entry name" value="APH"/>
    <property type="match status" value="1"/>
</dbReference>
<evidence type="ECO:0000313" key="2">
    <source>
        <dbReference type="EMBL" id="TDU23705.1"/>
    </source>
</evidence>
<dbReference type="OrthoDB" id="9809275at2"/>
<organism evidence="2 3">
    <name type="scientific">Chromohalobacter marismortui</name>
    <dbReference type="NCBI Taxonomy" id="42055"/>
    <lineage>
        <taxon>Bacteria</taxon>
        <taxon>Pseudomonadati</taxon>
        <taxon>Pseudomonadota</taxon>
        <taxon>Gammaproteobacteria</taxon>
        <taxon>Oceanospirillales</taxon>
        <taxon>Halomonadaceae</taxon>
        <taxon>Chromohalobacter</taxon>
    </lineage>
</organism>
<dbReference type="RefSeq" id="WP_133694983.1">
    <property type="nucleotide sequence ID" value="NZ_SOBR01000002.1"/>
</dbReference>
<comment type="caution">
    <text evidence="2">The sequence shown here is derived from an EMBL/GenBank/DDBJ whole genome shotgun (WGS) entry which is preliminary data.</text>
</comment>
<keyword evidence="3" id="KW-1185">Reference proteome</keyword>
<accession>A0A4R7NRT4</accession>
<feature type="domain" description="Aminoglycoside phosphotransferase" evidence="1">
    <location>
        <begin position="25"/>
        <end position="244"/>
    </location>
</feature>
<dbReference type="Proteomes" id="UP000295380">
    <property type="component" value="Unassembled WGS sequence"/>
</dbReference>
<protein>
    <recommendedName>
        <fullName evidence="1">Aminoglycoside phosphotransferase domain-containing protein</fullName>
    </recommendedName>
</protein>
<name>A0A4R7NRT4_9GAMM</name>
<gene>
    <name evidence="2" type="ORF">C8E00_102194</name>
</gene>
<evidence type="ECO:0000313" key="3">
    <source>
        <dbReference type="Proteomes" id="UP000295380"/>
    </source>
</evidence>
<dbReference type="Gene3D" id="3.90.1200.10">
    <property type="match status" value="1"/>
</dbReference>
<dbReference type="InterPro" id="IPR002575">
    <property type="entry name" value="Aminoglycoside_PTrfase"/>
</dbReference>
<dbReference type="EMBL" id="SOBR01000002">
    <property type="protein sequence ID" value="TDU23705.1"/>
    <property type="molecule type" value="Genomic_DNA"/>
</dbReference>
<reference evidence="2 3" key="1">
    <citation type="submission" date="2019-03" db="EMBL/GenBank/DDBJ databases">
        <title>Genomic Encyclopedia of Type Strains, Phase IV (KMG-IV): sequencing the most valuable type-strain genomes for metagenomic binning, comparative biology and taxonomic classification.</title>
        <authorList>
            <person name="Goeker M."/>
        </authorList>
    </citation>
    <scope>NUCLEOTIDE SEQUENCE [LARGE SCALE GENOMIC DNA]</scope>
    <source>
        <strain evidence="2 3">DSM 6770</strain>
    </source>
</reference>
<dbReference type="SUPFAM" id="SSF56112">
    <property type="entry name" value="Protein kinase-like (PK-like)"/>
    <property type="match status" value="1"/>
</dbReference>
<dbReference type="Gene3D" id="3.30.200.20">
    <property type="entry name" value="Phosphorylase Kinase, domain 1"/>
    <property type="match status" value="1"/>
</dbReference>
<dbReference type="InterPro" id="IPR011009">
    <property type="entry name" value="Kinase-like_dom_sf"/>
</dbReference>
<proteinExistence type="predicted"/>